<protein>
    <submittedName>
        <fullName evidence="1">Uncharacterized protein</fullName>
    </submittedName>
</protein>
<dbReference type="Proteomes" id="UP001221757">
    <property type="component" value="Unassembled WGS sequence"/>
</dbReference>
<name>A0AAD7H3C6_MYCRO</name>
<keyword evidence="2" id="KW-1185">Reference proteome</keyword>
<comment type="caution">
    <text evidence="1">The sequence shown here is derived from an EMBL/GenBank/DDBJ whole genome shotgun (WGS) entry which is preliminary data.</text>
</comment>
<dbReference type="EMBL" id="JARKIE010000001">
    <property type="protein sequence ID" value="KAJ7710848.1"/>
    <property type="molecule type" value="Genomic_DNA"/>
</dbReference>
<sequence length="81" mass="9466">DAGRTWDMLQSWTTLDLEKFVGSKINSSANAIFMPADEHDSFGKFRFYLDEQAVCPPRHNLRRPRLTLRSIPRLLTSTRRE</sequence>
<evidence type="ECO:0000313" key="2">
    <source>
        <dbReference type="Proteomes" id="UP001221757"/>
    </source>
</evidence>
<accession>A0AAD7H3C6</accession>
<feature type="non-terminal residue" evidence="1">
    <location>
        <position position="81"/>
    </location>
</feature>
<organism evidence="1 2">
    <name type="scientific">Mycena rosella</name>
    <name type="common">Pink bonnet</name>
    <name type="synonym">Agaricus rosellus</name>
    <dbReference type="NCBI Taxonomy" id="1033263"/>
    <lineage>
        <taxon>Eukaryota</taxon>
        <taxon>Fungi</taxon>
        <taxon>Dikarya</taxon>
        <taxon>Basidiomycota</taxon>
        <taxon>Agaricomycotina</taxon>
        <taxon>Agaricomycetes</taxon>
        <taxon>Agaricomycetidae</taxon>
        <taxon>Agaricales</taxon>
        <taxon>Marasmiineae</taxon>
        <taxon>Mycenaceae</taxon>
        <taxon>Mycena</taxon>
    </lineage>
</organism>
<evidence type="ECO:0000313" key="1">
    <source>
        <dbReference type="EMBL" id="KAJ7710848.1"/>
    </source>
</evidence>
<dbReference type="AlphaFoldDB" id="A0AAD7H3C6"/>
<proteinExistence type="predicted"/>
<gene>
    <name evidence="1" type="ORF">B0H17DRAFT_859167</name>
</gene>
<feature type="non-terminal residue" evidence="1">
    <location>
        <position position="1"/>
    </location>
</feature>
<reference evidence="1" key="1">
    <citation type="submission" date="2023-03" db="EMBL/GenBank/DDBJ databases">
        <title>Massive genome expansion in bonnet fungi (Mycena s.s.) driven by repeated elements and novel gene families across ecological guilds.</title>
        <authorList>
            <consortium name="Lawrence Berkeley National Laboratory"/>
            <person name="Harder C.B."/>
            <person name="Miyauchi S."/>
            <person name="Viragh M."/>
            <person name="Kuo A."/>
            <person name="Thoen E."/>
            <person name="Andreopoulos B."/>
            <person name="Lu D."/>
            <person name="Skrede I."/>
            <person name="Drula E."/>
            <person name="Henrissat B."/>
            <person name="Morin E."/>
            <person name="Kohler A."/>
            <person name="Barry K."/>
            <person name="LaButti K."/>
            <person name="Morin E."/>
            <person name="Salamov A."/>
            <person name="Lipzen A."/>
            <person name="Mereny Z."/>
            <person name="Hegedus B."/>
            <person name="Baldrian P."/>
            <person name="Stursova M."/>
            <person name="Weitz H."/>
            <person name="Taylor A."/>
            <person name="Grigoriev I.V."/>
            <person name="Nagy L.G."/>
            <person name="Martin F."/>
            <person name="Kauserud H."/>
        </authorList>
    </citation>
    <scope>NUCLEOTIDE SEQUENCE</scope>
    <source>
        <strain evidence="1">CBHHK067</strain>
    </source>
</reference>